<dbReference type="Proteomes" id="UP000183769">
    <property type="component" value="Unassembled WGS sequence"/>
</dbReference>
<dbReference type="Gene3D" id="3.40.1660.10">
    <property type="entry name" value="EreA-like (biosynthetic domain)"/>
    <property type="match status" value="1"/>
</dbReference>
<dbReference type="GO" id="GO:0046677">
    <property type="term" value="P:response to antibiotic"/>
    <property type="evidence" value="ECO:0007669"/>
    <property type="project" value="InterPro"/>
</dbReference>
<dbReference type="EMBL" id="FOXI01000002">
    <property type="protein sequence ID" value="SFP28451.1"/>
    <property type="molecule type" value="Genomic_DNA"/>
</dbReference>
<name>A0A1I5P4K1_9EURY</name>
<sequence length="432" mass="46618">MVGHRIGRALREHAVSIAPTASTPFPPQVARSVDDARIVGLGEATHGTRECFTTKHGLVKRLVTELGFRTIAFEADAAAATVLDAYVRDGRDPVVGTAADADSALAELDMWQWQTESVRGLLDWLREFNAERQLPDQVRIRGVDLSTPAAPVQPLRAYFERVDPDAAQGEALQTVADATLPDDADERERTLEAVAAATATLAARLDANRDPYEAASSATAWQTASHLCRVVGQACEWARIRHREPGPHPDGMAARDRFMAENALWALERDSGAGVALWAHDGHVQRGTFDDGTPWEDVTTMGDRLARELGDDYRPVGFDFASGSFRAVGVGSGDVETFTVGEPPADSATAAFAAVDDAPYLLDLRGGADDPRLDGWLTSKRRTRYVGSVFDPDAGDGGSFAWTVLPASYDWLLVLPESTPTRPIGETRGQNA</sequence>
<accession>A0A1I5P4K1</accession>
<dbReference type="Pfam" id="PF05139">
    <property type="entry name" value="Erythro_esteras"/>
    <property type="match status" value="1"/>
</dbReference>
<dbReference type="RefSeq" id="WP_074875963.1">
    <property type="nucleotide sequence ID" value="NZ_FOXI01000002.1"/>
</dbReference>
<reference evidence="2" key="1">
    <citation type="submission" date="2016-10" db="EMBL/GenBank/DDBJ databases">
        <authorList>
            <person name="Varghese N."/>
            <person name="Submissions S."/>
        </authorList>
    </citation>
    <scope>NUCLEOTIDE SEQUENCE [LARGE SCALE GENOMIC DNA]</scope>
    <source>
        <strain evidence="2">CGMCC 1.10329</strain>
    </source>
</reference>
<gene>
    <name evidence="1" type="ORF">SAMN05216277_102323</name>
</gene>
<dbReference type="InterPro" id="IPR052036">
    <property type="entry name" value="Hydrolase/PRTase-associated"/>
</dbReference>
<protein>
    <submittedName>
        <fullName evidence="1">Erythromycin esterase</fullName>
    </submittedName>
</protein>
<proteinExistence type="predicted"/>
<keyword evidence="2" id="KW-1185">Reference proteome</keyword>
<dbReference type="InterPro" id="IPR007815">
    <property type="entry name" value="Emycin_Estase"/>
</dbReference>
<organism evidence="1 2">
    <name type="scientific">Halolamina pelagica</name>
    <dbReference type="NCBI Taxonomy" id="699431"/>
    <lineage>
        <taxon>Archaea</taxon>
        <taxon>Methanobacteriati</taxon>
        <taxon>Methanobacteriota</taxon>
        <taxon>Stenosarchaea group</taxon>
        <taxon>Halobacteria</taxon>
        <taxon>Halobacteriales</taxon>
        <taxon>Haloferacaceae</taxon>
    </lineage>
</organism>
<evidence type="ECO:0000313" key="2">
    <source>
        <dbReference type="Proteomes" id="UP000183769"/>
    </source>
</evidence>
<dbReference type="SUPFAM" id="SSF159501">
    <property type="entry name" value="EreA/ChaN-like"/>
    <property type="match status" value="1"/>
</dbReference>
<evidence type="ECO:0000313" key="1">
    <source>
        <dbReference type="EMBL" id="SFP28451.1"/>
    </source>
</evidence>
<dbReference type="CDD" id="cd14728">
    <property type="entry name" value="Ere-like"/>
    <property type="match status" value="1"/>
</dbReference>
<dbReference type="Gene3D" id="1.20.1440.30">
    <property type="entry name" value="Biosynthetic Protein domain"/>
    <property type="match status" value="1"/>
</dbReference>
<dbReference type="PANTHER" id="PTHR31299">
    <property type="entry name" value="ESTERASE, PUTATIVE (AFU_ORTHOLOGUE AFUA_1G05850)-RELATED"/>
    <property type="match status" value="1"/>
</dbReference>
<dbReference type="OrthoDB" id="260438at2157"/>
<dbReference type="AlphaFoldDB" id="A0A1I5P4K1"/>
<dbReference type="PANTHER" id="PTHR31299:SF0">
    <property type="entry name" value="ESTERASE, PUTATIVE (AFU_ORTHOLOGUE AFUA_1G05850)-RELATED"/>
    <property type="match status" value="1"/>
</dbReference>
<dbReference type="Gene3D" id="3.30.1870.10">
    <property type="entry name" value="EreA-like, domain 2"/>
    <property type="match status" value="1"/>
</dbReference>